<dbReference type="RefSeq" id="WP_093750747.1">
    <property type="nucleotide sequence ID" value="NZ_BSYN01000002.1"/>
</dbReference>
<evidence type="ECO:0000256" key="2">
    <source>
        <dbReference type="ARBA" id="ARBA00003949"/>
    </source>
</evidence>
<evidence type="ECO:0000256" key="15">
    <source>
        <dbReference type="RuleBase" id="RU364006"/>
    </source>
</evidence>
<dbReference type="Gene3D" id="3.40.140.10">
    <property type="entry name" value="Cytidine Deaminase, domain 2"/>
    <property type="match status" value="1"/>
</dbReference>
<dbReference type="PANTHER" id="PTHR11644">
    <property type="entry name" value="CYTIDINE DEAMINASE"/>
    <property type="match status" value="1"/>
</dbReference>
<keyword evidence="18" id="KW-1185">Reference proteome</keyword>
<dbReference type="Pfam" id="PF00383">
    <property type="entry name" value="dCMP_cyt_deam_1"/>
    <property type="match status" value="1"/>
</dbReference>
<reference evidence="17 18" key="1">
    <citation type="submission" date="2016-10" db="EMBL/GenBank/DDBJ databases">
        <authorList>
            <person name="de Groot N.N."/>
        </authorList>
    </citation>
    <scope>NUCLEOTIDE SEQUENCE [LARGE SCALE GENOMIC DNA]</scope>
    <source>
        <strain evidence="17 18">DSM 23310</strain>
    </source>
</reference>
<evidence type="ECO:0000256" key="6">
    <source>
        <dbReference type="ARBA" id="ARBA00022723"/>
    </source>
</evidence>
<evidence type="ECO:0000313" key="17">
    <source>
        <dbReference type="EMBL" id="SDW37776.1"/>
    </source>
</evidence>
<evidence type="ECO:0000256" key="4">
    <source>
        <dbReference type="ARBA" id="ARBA00012783"/>
    </source>
</evidence>
<feature type="active site" description="Proton donor" evidence="12">
    <location>
        <position position="55"/>
    </location>
</feature>
<evidence type="ECO:0000259" key="16">
    <source>
        <dbReference type="PROSITE" id="PS51747"/>
    </source>
</evidence>
<dbReference type="NCBIfam" id="TIGR01354">
    <property type="entry name" value="cyt_deam_tetra"/>
    <property type="match status" value="1"/>
</dbReference>
<dbReference type="PROSITE" id="PS00903">
    <property type="entry name" value="CYT_DCMP_DEAMINASES_1"/>
    <property type="match status" value="1"/>
</dbReference>
<evidence type="ECO:0000256" key="8">
    <source>
        <dbReference type="ARBA" id="ARBA00022833"/>
    </source>
</evidence>
<dbReference type="EMBL" id="FNNG01000002">
    <property type="protein sequence ID" value="SDW37776.1"/>
    <property type="molecule type" value="Genomic_DNA"/>
</dbReference>
<evidence type="ECO:0000256" key="11">
    <source>
        <dbReference type="ARBA" id="ARBA00049558"/>
    </source>
</evidence>
<dbReference type="InterPro" id="IPR002125">
    <property type="entry name" value="CMP_dCMP_dom"/>
</dbReference>
<dbReference type="InterPro" id="IPR016192">
    <property type="entry name" value="APOBEC/CMP_deaminase_Zn-bd"/>
</dbReference>
<evidence type="ECO:0000256" key="12">
    <source>
        <dbReference type="PIRSR" id="PIRSR606262-1"/>
    </source>
</evidence>
<dbReference type="InterPro" id="IPR006262">
    <property type="entry name" value="Cyt_deam_tetra"/>
</dbReference>
<name>A0A1H2T1D6_9FIRM</name>
<gene>
    <name evidence="17" type="ORF">SAMN05660923_00609</name>
</gene>
<evidence type="ECO:0000256" key="9">
    <source>
        <dbReference type="ARBA" id="ARBA00032005"/>
    </source>
</evidence>
<dbReference type="PANTHER" id="PTHR11644:SF2">
    <property type="entry name" value="CYTIDINE DEAMINASE"/>
    <property type="match status" value="1"/>
</dbReference>
<organism evidence="17 18">
    <name type="scientific">Tepidimicrobium xylanilyticum</name>
    <dbReference type="NCBI Taxonomy" id="1123352"/>
    <lineage>
        <taxon>Bacteria</taxon>
        <taxon>Bacillati</taxon>
        <taxon>Bacillota</taxon>
        <taxon>Tissierellia</taxon>
        <taxon>Tissierellales</taxon>
        <taxon>Tepidimicrobiaceae</taxon>
        <taxon>Tepidimicrobium</taxon>
    </lineage>
</organism>
<dbReference type="PROSITE" id="PS51747">
    <property type="entry name" value="CYT_DCMP_DEAMINASES_2"/>
    <property type="match status" value="1"/>
</dbReference>
<dbReference type="CDD" id="cd01283">
    <property type="entry name" value="cytidine_deaminase"/>
    <property type="match status" value="1"/>
</dbReference>
<keyword evidence="7 15" id="KW-0378">Hydrolase</keyword>
<dbReference type="SUPFAM" id="SSF53927">
    <property type="entry name" value="Cytidine deaminase-like"/>
    <property type="match status" value="1"/>
</dbReference>
<comment type="catalytic activity">
    <reaction evidence="10 15">
        <text>2'-deoxycytidine + H2O + H(+) = 2'-deoxyuridine + NH4(+)</text>
        <dbReference type="Rhea" id="RHEA:13433"/>
        <dbReference type="ChEBI" id="CHEBI:15377"/>
        <dbReference type="ChEBI" id="CHEBI:15378"/>
        <dbReference type="ChEBI" id="CHEBI:15698"/>
        <dbReference type="ChEBI" id="CHEBI:16450"/>
        <dbReference type="ChEBI" id="CHEBI:28938"/>
        <dbReference type="EC" id="3.5.4.5"/>
    </reaction>
</comment>
<accession>A0A1H2T1D6</accession>
<comment type="function">
    <text evidence="2 15">This enzyme scavenges exogenous and endogenous cytidine and 2'-deoxycytidine for UMP synthesis.</text>
</comment>
<dbReference type="GO" id="GO:0005829">
    <property type="term" value="C:cytosol"/>
    <property type="evidence" value="ECO:0007669"/>
    <property type="project" value="TreeGrafter"/>
</dbReference>
<dbReference type="GO" id="GO:0055086">
    <property type="term" value="P:nucleobase-containing small molecule metabolic process"/>
    <property type="evidence" value="ECO:0007669"/>
    <property type="project" value="UniProtKB-ARBA"/>
</dbReference>
<dbReference type="GO" id="GO:0042802">
    <property type="term" value="F:identical protein binding"/>
    <property type="evidence" value="ECO:0007669"/>
    <property type="project" value="UniProtKB-ARBA"/>
</dbReference>
<keyword evidence="6 14" id="KW-0479">Metal-binding</keyword>
<dbReference type="GO" id="GO:0004126">
    <property type="term" value="F:cytidine deaminase activity"/>
    <property type="evidence" value="ECO:0007669"/>
    <property type="project" value="UniProtKB-UniRule"/>
</dbReference>
<evidence type="ECO:0000256" key="3">
    <source>
        <dbReference type="ARBA" id="ARBA00006576"/>
    </source>
</evidence>
<comment type="cofactor">
    <cofactor evidence="1 14 15">
        <name>Zn(2+)</name>
        <dbReference type="ChEBI" id="CHEBI:29105"/>
    </cofactor>
</comment>
<evidence type="ECO:0000256" key="1">
    <source>
        <dbReference type="ARBA" id="ARBA00001947"/>
    </source>
</evidence>
<evidence type="ECO:0000313" key="18">
    <source>
        <dbReference type="Proteomes" id="UP000198828"/>
    </source>
</evidence>
<evidence type="ECO:0000256" key="7">
    <source>
        <dbReference type="ARBA" id="ARBA00022801"/>
    </source>
</evidence>
<dbReference type="OrthoDB" id="9795347at2"/>
<evidence type="ECO:0000256" key="14">
    <source>
        <dbReference type="PIRSR" id="PIRSR606262-3"/>
    </source>
</evidence>
<feature type="binding site" evidence="14">
    <location>
        <position position="53"/>
    </location>
    <ligand>
        <name>Zn(2+)</name>
        <dbReference type="ChEBI" id="CHEBI:29105"/>
        <note>catalytic</note>
    </ligand>
</feature>
<comment type="catalytic activity">
    <reaction evidence="11 15">
        <text>cytidine + H2O + H(+) = uridine + NH4(+)</text>
        <dbReference type="Rhea" id="RHEA:16069"/>
        <dbReference type="ChEBI" id="CHEBI:15377"/>
        <dbReference type="ChEBI" id="CHEBI:15378"/>
        <dbReference type="ChEBI" id="CHEBI:16704"/>
        <dbReference type="ChEBI" id="CHEBI:17562"/>
        <dbReference type="ChEBI" id="CHEBI:28938"/>
        <dbReference type="EC" id="3.5.4.5"/>
    </reaction>
</comment>
<dbReference type="InterPro" id="IPR016193">
    <property type="entry name" value="Cytidine_deaminase-like"/>
</dbReference>
<feature type="binding site" evidence="14">
    <location>
        <position position="85"/>
    </location>
    <ligand>
        <name>Zn(2+)</name>
        <dbReference type="ChEBI" id="CHEBI:29105"/>
        <note>catalytic</note>
    </ligand>
</feature>
<dbReference type="AlphaFoldDB" id="A0A1H2T1D6"/>
<dbReference type="Proteomes" id="UP000198828">
    <property type="component" value="Unassembled WGS sequence"/>
</dbReference>
<dbReference type="EC" id="3.5.4.5" evidence="4 15"/>
<dbReference type="GO" id="GO:0008270">
    <property type="term" value="F:zinc ion binding"/>
    <property type="evidence" value="ECO:0007669"/>
    <property type="project" value="UniProtKB-UniRule"/>
</dbReference>
<feature type="binding site" evidence="13">
    <location>
        <begin position="42"/>
        <end position="48"/>
    </location>
    <ligand>
        <name>substrate</name>
    </ligand>
</feature>
<feature type="domain" description="CMP/dCMP-type deaminase" evidence="16">
    <location>
        <begin position="1"/>
        <end position="126"/>
    </location>
</feature>
<dbReference type="NCBIfam" id="NF004064">
    <property type="entry name" value="PRK05578.1"/>
    <property type="match status" value="1"/>
</dbReference>
<feature type="binding site" evidence="14">
    <location>
        <position position="88"/>
    </location>
    <ligand>
        <name>Zn(2+)</name>
        <dbReference type="ChEBI" id="CHEBI:29105"/>
        <note>catalytic</note>
    </ligand>
</feature>
<dbReference type="GO" id="GO:0072527">
    <property type="term" value="P:pyrimidine-containing compound metabolic process"/>
    <property type="evidence" value="ECO:0007669"/>
    <property type="project" value="UniProtKB-ARBA"/>
</dbReference>
<evidence type="ECO:0000256" key="13">
    <source>
        <dbReference type="PIRSR" id="PIRSR606262-2"/>
    </source>
</evidence>
<proteinExistence type="inferred from homology"/>
<dbReference type="InterPro" id="IPR050202">
    <property type="entry name" value="Cyt/Deoxycyt_deaminase"/>
</dbReference>
<evidence type="ECO:0000256" key="5">
    <source>
        <dbReference type="ARBA" id="ARBA00018266"/>
    </source>
</evidence>
<evidence type="ECO:0000256" key="10">
    <source>
        <dbReference type="ARBA" id="ARBA00049252"/>
    </source>
</evidence>
<keyword evidence="8 14" id="KW-0862">Zinc</keyword>
<sequence>MDKRLLIKKALEAREKAYVPYSNFRVGASVLTEDGEIYTGCNIEISSYSPTLCAERTAIFKAISEGHKRIKAVAVVGDSDFTYPCGVCRQVIREFGKDAIIIVANSEKDYKEYRLDELLPHSFGPEDLENKKK</sequence>
<protein>
    <recommendedName>
        <fullName evidence="5 15">Cytidine deaminase</fullName>
        <ecNumber evidence="4 15">3.5.4.5</ecNumber>
    </recommendedName>
    <alternativeName>
        <fullName evidence="9 15">Cytidine aminohydrolase</fullName>
    </alternativeName>
</protein>
<comment type="similarity">
    <text evidence="3 15">Belongs to the cytidine and deoxycytidylate deaminase family.</text>
</comment>
<dbReference type="FunFam" id="3.40.140.10:FF:000008">
    <property type="entry name" value="Cytidine deaminase"/>
    <property type="match status" value="1"/>
</dbReference>